<accession>A0A2I0W758</accession>
<proteinExistence type="predicted"/>
<dbReference type="EMBL" id="KZ502877">
    <property type="protein sequence ID" value="PKU71492.1"/>
    <property type="molecule type" value="Genomic_DNA"/>
</dbReference>
<reference evidence="1 2" key="1">
    <citation type="journal article" date="2016" name="Sci. Rep.">
        <title>The Dendrobium catenatum Lindl. genome sequence provides insights into polysaccharide synthase, floral development and adaptive evolution.</title>
        <authorList>
            <person name="Zhang G.Q."/>
            <person name="Xu Q."/>
            <person name="Bian C."/>
            <person name="Tsai W.C."/>
            <person name="Yeh C.M."/>
            <person name="Liu K.W."/>
            <person name="Yoshida K."/>
            <person name="Zhang L.S."/>
            <person name="Chang S.B."/>
            <person name="Chen F."/>
            <person name="Shi Y."/>
            <person name="Su Y.Y."/>
            <person name="Zhang Y.Q."/>
            <person name="Chen L.J."/>
            <person name="Yin Y."/>
            <person name="Lin M."/>
            <person name="Huang H."/>
            <person name="Deng H."/>
            <person name="Wang Z.W."/>
            <person name="Zhu S.L."/>
            <person name="Zhao X."/>
            <person name="Deng C."/>
            <person name="Niu S.C."/>
            <person name="Huang J."/>
            <person name="Wang M."/>
            <person name="Liu G.H."/>
            <person name="Yang H.J."/>
            <person name="Xiao X.J."/>
            <person name="Hsiao Y.Y."/>
            <person name="Wu W.L."/>
            <person name="Chen Y.Y."/>
            <person name="Mitsuda N."/>
            <person name="Ohme-Takagi M."/>
            <person name="Luo Y.B."/>
            <person name="Van de Peer Y."/>
            <person name="Liu Z.J."/>
        </authorList>
    </citation>
    <scope>NUCLEOTIDE SEQUENCE [LARGE SCALE GENOMIC DNA]</scope>
    <source>
        <tissue evidence="1">The whole plant</tissue>
    </source>
</reference>
<name>A0A2I0W758_9ASPA</name>
<sequence length="80" mass="9698">MSGWNVKCRMKFRCEMDFGHGHAWTEFGLWTQDRGRTGDVLGCGHARREFRLRMQDRGRMWDRAWIRECWDMEADVTELE</sequence>
<keyword evidence="2" id="KW-1185">Reference proteome</keyword>
<reference evidence="1 2" key="2">
    <citation type="journal article" date="2017" name="Nature">
        <title>The Apostasia genome and the evolution of orchids.</title>
        <authorList>
            <person name="Zhang G.Q."/>
            <person name="Liu K.W."/>
            <person name="Li Z."/>
            <person name="Lohaus R."/>
            <person name="Hsiao Y.Y."/>
            <person name="Niu S.C."/>
            <person name="Wang J.Y."/>
            <person name="Lin Y.C."/>
            <person name="Xu Q."/>
            <person name="Chen L.J."/>
            <person name="Yoshida K."/>
            <person name="Fujiwara S."/>
            <person name="Wang Z.W."/>
            <person name="Zhang Y.Q."/>
            <person name="Mitsuda N."/>
            <person name="Wang M."/>
            <person name="Liu G.H."/>
            <person name="Pecoraro L."/>
            <person name="Huang H.X."/>
            <person name="Xiao X.J."/>
            <person name="Lin M."/>
            <person name="Wu X.Y."/>
            <person name="Wu W.L."/>
            <person name="Chen Y.Y."/>
            <person name="Chang S.B."/>
            <person name="Sakamoto S."/>
            <person name="Ohme-Takagi M."/>
            <person name="Yagi M."/>
            <person name="Zeng S.J."/>
            <person name="Shen C.Y."/>
            <person name="Yeh C.M."/>
            <person name="Luo Y.B."/>
            <person name="Tsai W.C."/>
            <person name="Van de Peer Y."/>
            <person name="Liu Z.J."/>
        </authorList>
    </citation>
    <scope>NUCLEOTIDE SEQUENCE [LARGE SCALE GENOMIC DNA]</scope>
    <source>
        <tissue evidence="1">The whole plant</tissue>
    </source>
</reference>
<gene>
    <name evidence="1" type="ORF">MA16_Dca004334</name>
</gene>
<dbReference type="AlphaFoldDB" id="A0A2I0W758"/>
<dbReference type="Proteomes" id="UP000233837">
    <property type="component" value="Unassembled WGS sequence"/>
</dbReference>
<evidence type="ECO:0000313" key="2">
    <source>
        <dbReference type="Proteomes" id="UP000233837"/>
    </source>
</evidence>
<organism evidence="1 2">
    <name type="scientific">Dendrobium catenatum</name>
    <dbReference type="NCBI Taxonomy" id="906689"/>
    <lineage>
        <taxon>Eukaryota</taxon>
        <taxon>Viridiplantae</taxon>
        <taxon>Streptophyta</taxon>
        <taxon>Embryophyta</taxon>
        <taxon>Tracheophyta</taxon>
        <taxon>Spermatophyta</taxon>
        <taxon>Magnoliopsida</taxon>
        <taxon>Liliopsida</taxon>
        <taxon>Asparagales</taxon>
        <taxon>Orchidaceae</taxon>
        <taxon>Epidendroideae</taxon>
        <taxon>Malaxideae</taxon>
        <taxon>Dendrobiinae</taxon>
        <taxon>Dendrobium</taxon>
    </lineage>
</organism>
<protein>
    <submittedName>
        <fullName evidence="1">Uncharacterized protein</fullName>
    </submittedName>
</protein>
<evidence type="ECO:0000313" key="1">
    <source>
        <dbReference type="EMBL" id="PKU71492.1"/>
    </source>
</evidence>